<gene>
    <name evidence="1" type="ORF">QPJ95_17235</name>
</gene>
<reference evidence="1 2" key="1">
    <citation type="submission" date="2023-06" db="EMBL/GenBank/DDBJ databases">
        <title>Parasedimentitalea psychrophila sp. nov., a psychrophilic bacterium isolated from deep-sea sediment.</title>
        <authorList>
            <person name="Li A."/>
        </authorList>
    </citation>
    <scope>NUCLEOTIDE SEQUENCE [LARGE SCALE GENOMIC DNA]</scope>
    <source>
        <strain evidence="1 2">QS115</strain>
    </source>
</reference>
<dbReference type="AlphaFoldDB" id="A0A9Y2KXJ9"/>
<evidence type="ECO:0000313" key="1">
    <source>
        <dbReference type="EMBL" id="WIY24324.1"/>
    </source>
</evidence>
<evidence type="ECO:0000313" key="2">
    <source>
        <dbReference type="Proteomes" id="UP001238334"/>
    </source>
</evidence>
<protein>
    <submittedName>
        <fullName evidence="1">Uncharacterized protein</fullName>
    </submittedName>
</protein>
<dbReference type="Proteomes" id="UP001238334">
    <property type="component" value="Chromosome"/>
</dbReference>
<dbReference type="EMBL" id="CP127247">
    <property type="protein sequence ID" value="WIY24324.1"/>
    <property type="molecule type" value="Genomic_DNA"/>
</dbReference>
<sequence>MQLDHIELSQINFHALNVQKVVRKHFGDQDHSRWVFSTSNGSEGGSDRLFYKIWNRSHIRCDNILAALDIGFYDEVTTPALRALIFSGGICRGYAMETCQKPEIRDDAFFRTVAERTVATQHFAVQFGRAHTMEFRAKNTMIDLEGVYHIHDLALVRAHHSAFACAEYAALVAALYRRTFREDNAVASELPLENHNSWRRQPVRKALQTASKYHGKLISKAFPGIARIES</sequence>
<keyword evidence="2" id="KW-1185">Reference proteome</keyword>
<proteinExistence type="predicted"/>
<accession>A0A9Y2KXJ9</accession>
<dbReference type="RefSeq" id="WP_270919511.1">
    <property type="nucleotide sequence ID" value="NZ_CP127247.1"/>
</dbReference>
<name>A0A9Y2KXJ9_9RHOB</name>
<dbReference type="KEGG" id="ppso:QPJ95_17235"/>
<organism evidence="1 2">
    <name type="scientific">Parasedimentitalea psychrophila</name>
    <dbReference type="NCBI Taxonomy" id="2997337"/>
    <lineage>
        <taxon>Bacteria</taxon>
        <taxon>Pseudomonadati</taxon>
        <taxon>Pseudomonadota</taxon>
        <taxon>Alphaproteobacteria</taxon>
        <taxon>Rhodobacterales</taxon>
        <taxon>Paracoccaceae</taxon>
        <taxon>Parasedimentitalea</taxon>
    </lineage>
</organism>